<comment type="caution">
    <text evidence="2">The sequence shown here is derived from an EMBL/GenBank/DDBJ whole genome shotgun (WGS) entry which is preliminary data.</text>
</comment>
<dbReference type="Pfam" id="PF12609">
    <property type="entry name" value="DUF3774"/>
    <property type="match status" value="1"/>
</dbReference>
<organism evidence="2 3">
    <name type="scientific">Cucumis melo var. makuwa</name>
    <name type="common">Oriental melon</name>
    <dbReference type="NCBI Taxonomy" id="1194695"/>
    <lineage>
        <taxon>Eukaryota</taxon>
        <taxon>Viridiplantae</taxon>
        <taxon>Streptophyta</taxon>
        <taxon>Embryophyta</taxon>
        <taxon>Tracheophyta</taxon>
        <taxon>Spermatophyta</taxon>
        <taxon>Magnoliopsida</taxon>
        <taxon>eudicotyledons</taxon>
        <taxon>Gunneridae</taxon>
        <taxon>Pentapetalae</taxon>
        <taxon>rosids</taxon>
        <taxon>fabids</taxon>
        <taxon>Cucurbitales</taxon>
        <taxon>Cucurbitaceae</taxon>
        <taxon>Benincaseae</taxon>
        <taxon>Cucumis</taxon>
    </lineage>
</organism>
<sequence length="79" mass="8473">MSRVFGQFATRCIQKTRDQAVKSDPAALKSLKDSSSSSSSSSSSKCYSGNKLSAGEGQNVKIAEESLRTVMYLSCWAPT</sequence>
<name>A0A5D3CPJ3_CUCMM</name>
<accession>A0A5D3CPJ3</accession>
<feature type="region of interest" description="Disordered" evidence="1">
    <location>
        <begin position="23"/>
        <end position="53"/>
    </location>
</feature>
<evidence type="ECO:0000256" key="1">
    <source>
        <dbReference type="SAM" id="MobiDB-lite"/>
    </source>
</evidence>
<dbReference type="EMBL" id="SSTD01010113">
    <property type="protein sequence ID" value="TYK13098.1"/>
    <property type="molecule type" value="Genomic_DNA"/>
</dbReference>
<proteinExistence type="predicted"/>
<evidence type="ECO:0000313" key="2">
    <source>
        <dbReference type="EMBL" id="TYK13098.1"/>
    </source>
</evidence>
<protein>
    <submittedName>
        <fullName evidence="2">Wound induced protein-like</fullName>
    </submittedName>
</protein>
<dbReference type="AlphaFoldDB" id="A0A5D3CPJ3"/>
<reference evidence="2 3" key="1">
    <citation type="submission" date="2019-08" db="EMBL/GenBank/DDBJ databases">
        <title>Draft genome sequences of two oriental melons (Cucumis melo L. var makuwa).</title>
        <authorList>
            <person name="Kwon S.-Y."/>
        </authorList>
    </citation>
    <scope>NUCLEOTIDE SEQUENCE [LARGE SCALE GENOMIC DNA]</scope>
    <source>
        <strain evidence="3">cv. Chang Bougi</strain>
        <tissue evidence="2">Leaf</tissue>
    </source>
</reference>
<gene>
    <name evidence="2" type="ORF">E5676_scaffold255G007060</name>
</gene>
<dbReference type="Proteomes" id="UP000321947">
    <property type="component" value="Unassembled WGS sequence"/>
</dbReference>
<evidence type="ECO:0000313" key="3">
    <source>
        <dbReference type="Proteomes" id="UP000321947"/>
    </source>
</evidence>
<feature type="compositionally biased region" description="Low complexity" evidence="1">
    <location>
        <begin position="34"/>
        <end position="44"/>
    </location>
</feature>
<dbReference type="InterPro" id="IPR022251">
    <property type="entry name" value="DUF3774_wound-induced"/>
</dbReference>